<feature type="region of interest" description="Disordered" evidence="1">
    <location>
        <begin position="55"/>
        <end position="81"/>
    </location>
</feature>
<dbReference type="AlphaFoldDB" id="A0A444V4A0"/>
<sequence length="124" mass="14362">MFLLGVSVITVLNCAGLAFLILQHDTLSAQQRELATRLDEFSKSSVVEFLSQVTRDTAEEPEPLQSSRNKRSQELRETHIRAENEEMLMMMTYSIETHIRAENEEMLMMMTYSMVPVKHFSTFQ</sequence>
<evidence type="ECO:0000256" key="1">
    <source>
        <dbReference type="SAM" id="MobiDB-lite"/>
    </source>
</evidence>
<dbReference type="Proteomes" id="UP000289886">
    <property type="component" value="Unassembled WGS sequence"/>
</dbReference>
<evidence type="ECO:0000313" key="3">
    <source>
        <dbReference type="Proteomes" id="UP000289886"/>
    </source>
</evidence>
<name>A0A444V4A0_ACIRT</name>
<protein>
    <submittedName>
        <fullName evidence="2">Gliomedin</fullName>
    </submittedName>
</protein>
<evidence type="ECO:0000313" key="2">
    <source>
        <dbReference type="EMBL" id="RXM95237.1"/>
    </source>
</evidence>
<dbReference type="EMBL" id="SCEB01002541">
    <property type="protein sequence ID" value="RXM95237.1"/>
    <property type="molecule type" value="Genomic_DNA"/>
</dbReference>
<organism evidence="2 3">
    <name type="scientific">Acipenser ruthenus</name>
    <name type="common">Sterlet sturgeon</name>
    <dbReference type="NCBI Taxonomy" id="7906"/>
    <lineage>
        <taxon>Eukaryota</taxon>
        <taxon>Metazoa</taxon>
        <taxon>Chordata</taxon>
        <taxon>Craniata</taxon>
        <taxon>Vertebrata</taxon>
        <taxon>Euteleostomi</taxon>
        <taxon>Actinopterygii</taxon>
        <taxon>Chondrostei</taxon>
        <taxon>Acipenseriformes</taxon>
        <taxon>Acipenseridae</taxon>
        <taxon>Acipenser</taxon>
    </lineage>
</organism>
<gene>
    <name evidence="2" type="ORF">EOD39_17103</name>
</gene>
<accession>A0A444V4A0</accession>
<proteinExistence type="predicted"/>
<keyword evidence="3" id="KW-1185">Reference proteome</keyword>
<comment type="caution">
    <text evidence="2">The sequence shown here is derived from an EMBL/GenBank/DDBJ whole genome shotgun (WGS) entry which is preliminary data.</text>
</comment>
<feature type="compositionally biased region" description="Basic and acidic residues" evidence="1">
    <location>
        <begin position="71"/>
        <end position="81"/>
    </location>
</feature>
<reference evidence="2 3" key="1">
    <citation type="submission" date="2019-01" db="EMBL/GenBank/DDBJ databases">
        <title>Draft Genome and Complete Hox-Cluster Characterization of the Sterlet Sturgeon (Acipenser ruthenus).</title>
        <authorList>
            <person name="Wei Q."/>
        </authorList>
    </citation>
    <scope>NUCLEOTIDE SEQUENCE [LARGE SCALE GENOMIC DNA]</scope>
    <source>
        <strain evidence="2">WHYD16114868_AA</strain>
        <tissue evidence="2">Blood</tissue>
    </source>
</reference>